<gene>
    <name evidence="1" type="ORF">PPL_01521</name>
</gene>
<name>D3AZH9_HETP5</name>
<dbReference type="AlphaFoldDB" id="D3AZH9"/>
<evidence type="ECO:0000313" key="1">
    <source>
        <dbReference type="EMBL" id="EFA85562.1"/>
    </source>
</evidence>
<protein>
    <recommendedName>
        <fullName evidence="3">COI1 F-box domain-containing protein</fullName>
    </recommendedName>
</protein>
<reference evidence="1 2" key="1">
    <citation type="journal article" date="2011" name="Genome Res.">
        <title>Phylogeny-wide analysis of social amoeba genomes highlights ancient origins for complex intercellular communication.</title>
        <authorList>
            <person name="Heidel A.J."/>
            <person name="Lawal H.M."/>
            <person name="Felder M."/>
            <person name="Schilde C."/>
            <person name="Helps N.R."/>
            <person name="Tunggal B."/>
            <person name="Rivero F."/>
            <person name="John U."/>
            <person name="Schleicher M."/>
            <person name="Eichinger L."/>
            <person name="Platzer M."/>
            <person name="Noegel A.A."/>
            <person name="Schaap P."/>
            <person name="Gloeckner G."/>
        </authorList>
    </citation>
    <scope>NUCLEOTIDE SEQUENCE [LARGE SCALE GENOMIC DNA]</scope>
    <source>
        <strain evidence="2">ATCC 26659 / Pp 5 / PN500</strain>
    </source>
</reference>
<dbReference type="InterPro" id="IPR008615">
    <property type="entry name" value="FNIP"/>
</dbReference>
<dbReference type="PANTHER" id="PTHR32134:SF92">
    <property type="entry name" value="FNIP REPEAT-CONTAINING PROTEIN"/>
    <property type="match status" value="1"/>
</dbReference>
<keyword evidence="2" id="KW-1185">Reference proteome</keyword>
<dbReference type="Proteomes" id="UP000001396">
    <property type="component" value="Unassembled WGS sequence"/>
</dbReference>
<accession>D3AZH9</accession>
<dbReference type="PANTHER" id="PTHR32134">
    <property type="entry name" value="FNIP REPEAT-CONTAINING PROTEIN"/>
    <property type="match status" value="1"/>
</dbReference>
<organism evidence="1 2">
    <name type="scientific">Heterostelium pallidum (strain ATCC 26659 / Pp 5 / PN500)</name>
    <name type="common">Cellular slime mold</name>
    <name type="synonym">Polysphondylium pallidum</name>
    <dbReference type="NCBI Taxonomy" id="670386"/>
    <lineage>
        <taxon>Eukaryota</taxon>
        <taxon>Amoebozoa</taxon>
        <taxon>Evosea</taxon>
        <taxon>Eumycetozoa</taxon>
        <taxon>Dictyostelia</taxon>
        <taxon>Acytosteliales</taxon>
        <taxon>Acytosteliaceae</taxon>
        <taxon>Heterostelium</taxon>
    </lineage>
</organism>
<proteinExistence type="predicted"/>
<dbReference type="GeneID" id="31357049"/>
<dbReference type="InParanoid" id="D3AZH9"/>
<dbReference type="InterPro" id="IPR051251">
    <property type="entry name" value="STK_FNIP-Repeat"/>
</dbReference>
<dbReference type="Pfam" id="PF05725">
    <property type="entry name" value="FNIP"/>
    <property type="match status" value="1"/>
</dbReference>
<evidence type="ECO:0008006" key="3">
    <source>
        <dbReference type="Google" id="ProtNLM"/>
    </source>
</evidence>
<sequence length="563" mass="63889">MSVSINNNKHICLLPHLLLSKIVYFIDDNIDRICFSFACRRWYFERDKYLIFNSNAISIIDEKKINHFYLNSFKSIFIKSINQKSRCTLLIQNDHHNCYNDEEYDFHIQNPSKLETIDNGMKSNIYKIKTNIKFNSNDRGKALKTLGNWVQSQPNVVKLKNFYLSKLGVNSSSRNNLLMNITSLSLPSKFDEALSAGYFPPNLRSLKFGDKFDRPIKAGVLPSGLEKLIFGVSFDQALQPGVLPATLKSLTLRNAFYKPSLQVGSLPASLETLLYSGHYTEIEDVGVLPTSLLTLKGAPPTWIKAIRSLSNLRYLSIDNSEEEQFTIDLSDLPDSLQTLVAPHTLKSKLPTSIKSLDIADATYQMDEIFSSAADHQSQYRLDYLKICDNGSNKESLENLDIKELHVCQNEFTPLEQPIKIPFGVATLSLELFGESKIAIPLSVTKLNVLQSDGRLDDIETLMKFNDNNNSIKEMSIETATDLSRLDSEIIPESVETLKLITTVCIPQPRVPNNLILHVNEYETIYIRKLDNDHYIFFSQSPPDFLSAIVHHSQLKAILELFCN</sequence>
<evidence type="ECO:0000313" key="2">
    <source>
        <dbReference type="Proteomes" id="UP000001396"/>
    </source>
</evidence>
<dbReference type="EMBL" id="ADBJ01000007">
    <property type="protein sequence ID" value="EFA85562.1"/>
    <property type="molecule type" value="Genomic_DNA"/>
</dbReference>
<comment type="caution">
    <text evidence="1">The sequence shown here is derived from an EMBL/GenBank/DDBJ whole genome shotgun (WGS) entry which is preliminary data.</text>
</comment>
<dbReference type="RefSeq" id="XP_020437670.1">
    <property type="nucleotide sequence ID" value="XM_020572527.1"/>
</dbReference>